<name>A0A1G4W1V2_9MYCO</name>
<feature type="transmembrane region" description="Helical" evidence="1">
    <location>
        <begin position="83"/>
        <end position="104"/>
    </location>
</feature>
<keyword evidence="1" id="KW-0812">Transmembrane</keyword>
<reference evidence="4" key="1">
    <citation type="submission" date="2016-10" db="EMBL/GenBank/DDBJ databases">
        <authorList>
            <person name="Varghese N."/>
            <person name="Submissions S."/>
        </authorList>
    </citation>
    <scope>NUCLEOTIDE SEQUENCE [LARGE SCALE GENOMIC DNA]</scope>
    <source>
        <strain evidence="4">UNC267MFSha1.1M11</strain>
    </source>
</reference>
<evidence type="ECO:0000256" key="1">
    <source>
        <dbReference type="SAM" id="Phobius"/>
    </source>
</evidence>
<feature type="transmembrane region" description="Helical" evidence="1">
    <location>
        <begin position="116"/>
        <end position="135"/>
    </location>
</feature>
<feature type="domain" description="SHOCT" evidence="2">
    <location>
        <begin position="265"/>
        <end position="290"/>
    </location>
</feature>
<evidence type="ECO:0000313" key="3">
    <source>
        <dbReference type="EMBL" id="SCX15348.1"/>
    </source>
</evidence>
<feature type="transmembrane region" description="Helical" evidence="1">
    <location>
        <begin position="12"/>
        <end position="35"/>
    </location>
</feature>
<dbReference type="EMBL" id="FMUB01000004">
    <property type="protein sequence ID" value="SCX15348.1"/>
    <property type="molecule type" value="Genomic_DNA"/>
</dbReference>
<protein>
    <submittedName>
        <fullName evidence="3">Short C-terminal domain-containing protein</fullName>
    </submittedName>
</protein>
<evidence type="ECO:0000259" key="2">
    <source>
        <dbReference type="Pfam" id="PF09851"/>
    </source>
</evidence>
<sequence>MTSQPIPPTPNAQSLPIVGASIVLATALGFLFNAIHAPDSVQASVLAVAVGLPAAVAYHRQSAQRDKVADFAQIAQGQLRRPIGLVVILLASLLLFGWGVSAWIGLHLFKPVIGSWPAWSICGFTLAWILSFLLASYASHYIAKHTYRWTTVSAGLVAVILVLAFVGDPFVQRAQGLNLVLRILMCVVAVTGFVGACLIGTWHGRRHHDEFLKKKLERIERSAAQRGVVLTGTPTQEVNAAPASRNHPASQQAEALPGSDLVSLLSRLAELRDAGVLTETEFQAKKAEILARM</sequence>
<feature type="transmembrane region" description="Helical" evidence="1">
    <location>
        <begin position="179"/>
        <end position="204"/>
    </location>
</feature>
<accession>A0A1G4W1V2</accession>
<dbReference type="RefSeq" id="WP_220388624.1">
    <property type="nucleotide sequence ID" value="NZ_CP059894.1"/>
</dbReference>
<dbReference type="InterPro" id="IPR018649">
    <property type="entry name" value="SHOCT"/>
</dbReference>
<keyword evidence="1" id="KW-0472">Membrane</keyword>
<gene>
    <name evidence="3" type="ORF">SAMN02799620_02041</name>
</gene>
<dbReference type="Pfam" id="PF09851">
    <property type="entry name" value="SHOCT"/>
    <property type="match status" value="1"/>
</dbReference>
<dbReference type="Proteomes" id="UP000199707">
    <property type="component" value="Unassembled WGS sequence"/>
</dbReference>
<keyword evidence="1" id="KW-1133">Transmembrane helix</keyword>
<feature type="transmembrane region" description="Helical" evidence="1">
    <location>
        <begin position="147"/>
        <end position="167"/>
    </location>
</feature>
<dbReference type="AlphaFoldDB" id="A0A1G4W1V2"/>
<proteinExistence type="predicted"/>
<evidence type="ECO:0000313" key="4">
    <source>
        <dbReference type="Proteomes" id="UP000199707"/>
    </source>
</evidence>
<organism evidence="3 4">
    <name type="scientific">Mycolicibacterium fluoranthenivorans</name>
    <dbReference type="NCBI Taxonomy" id="258505"/>
    <lineage>
        <taxon>Bacteria</taxon>
        <taxon>Bacillati</taxon>
        <taxon>Actinomycetota</taxon>
        <taxon>Actinomycetes</taxon>
        <taxon>Mycobacteriales</taxon>
        <taxon>Mycobacteriaceae</taxon>
        <taxon>Mycolicibacterium</taxon>
    </lineage>
</organism>